<keyword evidence="3" id="KW-1185">Reference proteome</keyword>
<evidence type="ECO:0000313" key="3">
    <source>
        <dbReference type="Proteomes" id="UP000765509"/>
    </source>
</evidence>
<dbReference type="Proteomes" id="UP000765509">
    <property type="component" value="Unassembled WGS sequence"/>
</dbReference>
<dbReference type="EMBL" id="AVOT02006517">
    <property type="protein sequence ID" value="MBW0481781.1"/>
    <property type="molecule type" value="Genomic_DNA"/>
</dbReference>
<accession>A0A9Q3GVU2</accession>
<reference evidence="2" key="1">
    <citation type="submission" date="2021-03" db="EMBL/GenBank/DDBJ databases">
        <title>Draft genome sequence of rust myrtle Austropuccinia psidii MF-1, a brazilian biotype.</title>
        <authorList>
            <person name="Quecine M.C."/>
            <person name="Pachon D.M.R."/>
            <person name="Bonatelli M.L."/>
            <person name="Correr F.H."/>
            <person name="Franceschini L.M."/>
            <person name="Leite T.F."/>
            <person name="Margarido G.R.A."/>
            <person name="Almeida C.A."/>
            <person name="Ferrarezi J.A."/>
            <person name="Labate C.A."/>
        </authorList>
    </citation>
    <scope>NUCLEOTIDE SEQUENCE</scope>
    <source>
        <strain evidence="2">MF-1</strain>
    </source>
</reference>
<feature type="signal peptide" evidence="1">
    <location>
        <begin position="1"/>
        <end position="24"/>
    </location>
</feature>
<sequence>MKKPTHHLGYTLNWLLHILLILHQKDFCTKILDEFNMCLANPIKTPSPIKIHALVSQPLTPIDKTLVQKVIGMVNYLSLDTKTNITFTTNLLLQFTNKSMTTHWNIIKHLLRFLNETRDMGLQFTKSAIHEQLTELIGWEDFDYGTAVITKKLSSGYAITFLGNPILWTTKKQEIVAQSTMEA</sequence>
<protein>
    <recommendedName>
        <fullName evidence="4">Reverse transcriptase Ty1/copia-type domain-containing protein</fullName>
    </recommendedName>
</protein>
<dbReference type="AlphaFoldDB" id="A0A9Q3GVU2"/>
<comment type="caution">
    <text evidence="2">The sequence shown here is derived from an EMBL/GenBank/DDBJ whole genome shotgun (WGS) entry which is preliminary data.</text>
</comment>
<dbReference type="OrthoDB" id="3799035at2759"/>
<feature type="chain" id="PRO_5040184675" description="Reverse transcriptase Ty1/copia-type domain-containing protein" evidence="1">
    <location>
        <begin position="25"/>
        <end position="183"/>
    </location>
</feature>
<evidence type="ECO:0000256" key="1">
    <source>
        <dbReference type="SAM" id="SignalP"/>
    </source>
</evidence>
<proteinExistence type="predicted"/>
<evidence type="ECO:0000313" key="2">
    <source>
        <dbReference type="EMBL" id="MBW0481781.1"/>
    </source>
</evidence>
<keyword evidence="1" id="KW-0732">Signal</keyword>
<dbReference type="PANTHER" id="PTHR11439:SF486">
    <property type="entry name" value="RLK (RECEPTOR-LIKE KINASE) PROTEIN, PUTATIVE-RELATED"/>
    <property type="match status" value="1"/>
</dbReference>
<gene>
    <name evidence="2" type="ORF">O181_021496</name>
</gene>
<evidence type="ECO:0008006" key="4">
    <source>
        <dbReference type="Google" id="ProtNLM"/>
    </source>
</evidence>
<name>A0A9Q3GVU2_9BASI</name>
<dbReference type="PANTHER" id="PTHR11439">
    <property type="entry name" value="GAG-POL-RELATED RETROTRANSPOSON"/>
    <property type="match status" value="1"/>
</dbReference>
<organism evidence="2 3">
    <name type="scientific">Austropuccinia psidii MF-1</name>
    <dbReference type="NCBI Taxonomy" id="1389203"/>
    <lineage>
        <taxon>Eukaryota</taxon>
        <taxon>Fungi</taxon>
        <taxon>Dikarya</taxon>
        <taxon>Basidiomycota</taxon>
        <taxon>Pucciniomycotina</taxon>
        <taxon>Pucciniomycetes</taxon>
        <taxon>Pucciniales</taxon>
        <taxon>Sphaerophragmiaceae</taxon>
        <taxon>Austropuccinia</taxon>
    </lineage>
</organism>